<proteinExistence type="predicted"/>
<organism evidence="1">
    <name type="scientific">Candidatus Kentrum sp. DK</name>
    <dbReference type="NCBI Taxonomy" id="2126562"/>
    <lineage>
        <taxon>Bacteria</taxon>
        <taxon>Pseudomonadati</taxon>
        <taxon>Pseudomonadota</taxon>
        <taxon>Gammaproteobacteria</taxon>
        <taxon>Candidatus Kentrum</taxon>
    </lineage>
</organism>
<protein>
    <submittedName>
        <fullName evidence="1">Uncharacterized protein</fullName>
    </submittedName>
</protein>
<reference evidence="1" key="1">
    <citation type="submission" date="2019-02" db="EMBL/GenBank/DDBJ databases">
        <authorList>
            <person name="Gruber-Vodicka R. H."/>
            <person name="Seah K. B. B."/>
        </authorList>
    </citation>
    <scope>NUCLEOTIDE SEQUENCE</scope>
    <source>
        <strain evidence="1">BECK_DK47</strain>
    </source>
</reference>
<sequence length="73" mass="8155">MLSFISPIPPQSDQLVAIFRLAFPYVMTDCCQIKPSRVLVSRAANLVYNGIIHSGFPVIRPGSGLPAYRNRHR</sequence>
<name>A0A450SEK0_9GAMM</name>
<dbReference type="EMBL" id="CAADEX010000032">
    <property type="protein sequence ID" value="VFJ51157.1"/>
    <property type="molecule type" value="Genomic_DNA"/>
</dbReference>
<evidence type="ECO:0000313" key="1">
    <source>
        <dbReference type="EMBL" id="VFJ51157.1"/>
    </source>
</evidence>
<dbReference type="AlphaFoldDB" id="A0A450SEK0"/>
<gene>
    <name evidence="1" type="ORF">BECKDK2373B_GA0170837_103218</name>
</gene>
<accession>A0A450SEK0</accession>